<protein>
    <submittedName>
        <fullName evidence="3">Putative membrane protein</fullName>
    </submittedName>
</protein>
<keyword evidence="1" id="KW-0812">Transmembrane</keyword>
<evidence type="ECO:0000313" key="4">
    <source>
        <dbReference type="Proteomes" id="UP000053326"/>
    </source>
</evidence>
<accession>A0A124FKG1</accession>
<evidence type="ECO:0000313" key="3">
    <source>
        <dbReference type="EMBL" id="KUK37116.1"/>
    </source>
</evidence>
<organism evidence="3 4">
    <name type="scientific">Thermacetogenium phaeum</name>
    <dbReference type="NCBI Taxonomy" id="85874"/>
    <lineage>
        <taxon>Bacteria</taxon>
        <taxon>Bacillati</taxon>
        <taxon>Bacillota</taxon>
        <taxon>Clostridia</taxon>
        <taxon>Thermoanaerobacterales</taxon>
        <taxon>Thermoanaerobacteraceae</taxon>
        <taxon>Thermacetogenium</taxon>
    </lineage>
</organism>
<evidence type="ECO:0000256" key="1">
    <source>
        <dbReference type="SAM" id="Phobius"/>
    </source>
</evidence>
<dbReference type="AlphaFoldDB" id="A0A124FKG1"/>
<feature type="transmembrane region" description="Helical" evidence="1">
    <location>
        <begin position="22"/>
        <end position="43"/>
    </location>
</feature>
<keyword evidence="1" id="KW-0472">Membrane</keyword>
<dbReference type="InterPro" id="IPR058709">
    <property type="entry name" value="BSH_RND-rel"/>
</dbReference>
<keyword evidence="1" id="KW-1133">Transmembrane helix</keyword>
<dbReference type="Pfam" id="PF26018">
    <property type="entry name" value="BSH_RND_rel"/>
    <property type="match status" value="1"/>
</dbReference>
<dbReference type="EMBL" id="LGFO01000010">
    <property type="protein sequence ID" value="KUK37116.1"/>
    <property type="molecule type" value="Genomic_DNA"/>
</dbReference>
<feature type="domain" description="RND related barrel-sandwich hybrid" evidence="2">
    <location>
        <begin position="79"/>
        <end position="185"/>
    </location>
</feature>
<comment type="caution">
    <text evidence="3">The sequence shown here is derived from an EMBL/GenBank/DDBJ whole genome shotgun (WGS) entry which is preliminary data.</text>
</comment>
<evidence type="ECO:0000259" key="2">
    <source>
        <dbReference type="Pfam" id="PF26018"/>
    </source>
</evidence>
<gene>
    <name evidence="3" type="ORF">XD66_0179</name>
</gene>
<sequence length="328" mass="36103">MAGHPVGLRRVRLRRKAVKRKVASLTGRFLIFLLVGVSLFWFGKQLYRFCIFQIIGTVQAERGVLEDTHGAQGLLLLQETVVSAPAAGKVVPLVKEGDRVPTGKAVVRLDPPPDLAAESRSRELTSPCPGIVSFHFDGWEGALDRNDWESYDPLRLFESLDKQDGRLQQRDEVRGAGEPVFKVIDNLISPYVFLSFESGYQPSFEEGDLLRLEWGDSGKGRMKVLSLIRRGDSYYAWGELLAARPFPVTRRMTFRVISNSFEGVVLPASTLVKNGGVTGVITKSPLGLSFKKVDVVGVVGDRVVVKGIAPGVNVVTNPRLASMIRGEI</sequence>
<reference evidence="4" key="1">
    <citation type="journal article" date="2015" name="MBio">
        <title>Genome-Resolved Metagenomic Analysis Reveals Roles for Candidate Phyla and Other Microbial Community Members in Biogeochemical Transformations in Oil Reservoirs.</title>
        <authorList>
            <person name="Hu P."/>
            <person name="Tom L."/>
            <person name="Singh A."/>
            <person name="Thomas B.C."/>
            <person name="Baker B.J."/>
            <person name="Piceno Y.M."/>
            <person name="Andersen G.L."/>
            <person name="Banfield J.F."/>
        </authorList>
    </citation>
    <scope>NUCLEOTIDE SEQUENCE [LARGE SCALE GENOMIC DNA]</scope>
</reference>
<dbReference type="Proteomes" id="UP000053326">
    <property type="component" value="Unassembled WGS sequence"/>
</dbReference>
<name>A0A124FKG1_9THEO</name>
<proteinExistence type="predicted"/>